<sequence>MSDSLPEISHKSEEESLKLHQLDEEVRRSSSSDKDISLASSEVTYNCPLRALALATRSPSHRQAMAPDQLVPPETLAEETEPDLRWFVSYLYTWPMHQMDLLEAVRRTQYLYEQRIKEICRMAAIDCCKNKLWYQLVDSNSFNWQPLIQNMSRRNSTAPSNASIPPLSSSSSSSIFSTLSHTLFGRSNPETINTRHEFCLPYDDFQPDPLNFITPHSKLDQAAFESLISHAPYKLELLEKDFRIQNLLLIGSNYLHNVALQFQRKYALSCTFPTIPNSPNVLDELQKGCHDTPGAGNPKEGLDTAEEIGVVPAEDVEALEITEENSETVMTHYQMVLLSSSFENGFILLSWNELKGELWDTKNRCSDFQLEAIFRQGLRKRGNFNQLNMFYEQTPLPGVVSSLVECLSFFLWRSMHK</sequence>
<keyword evidence="3" id="KW-1185">Reference proteome</keyword>
<reference evidence="2 3" key="1">
    <citation type="submission" date="2024-11" db="EMBL/GenBank/DDBJ databases">
        <title>Adaptive evolution of stress response genes in parasites aligns with host niche diversity.</title>
        <authorList>
            <person name="Hahn C."/>
            <person name="Resl P."/>
        </authorList>
    </citation>
    <scope>NUCLEOTIDE SEQUENCE [LARGE SCALE GENOMIC DNA]</scope>
    <source>
        <strain evidence="2">EGGRZ-B1_66</strain>
        <tissue evidence="2">Body</tissue>
    </source>
</reference>
<evidence type="ECO:0000313" key="2">
    <source>
        <dbReference type="EMBL" id="KAL3318357.1"/>
    </source>
</evidence>
<proteinExistence type="predicted"/>
<gene>
    <name evidence="2" type="ORF">Ciccas_002978</name>
</gene>
<evidence type="ECO:0000256" key="1">
    <source>
        <dbReference type="SAM" id="MobiDB-lite"/>
    </source>
</evidence>
<feature type="compositionally biased region" description="Basic and acidic residues" evidence="1">
    <location>
        <begin position="8"/>
        <end position="33"/>
    </location>
</feature>
<dbReference type="AlphaFoldDB" id="A0ABD2QGB4"/>
<protein>
    <submittedName>
        <fullName evidence="2">Uncharacterized protein</fullName>
    </submittedName>
</protein>
<dbReference type="Proteomes" id="UP001626550">
    <property type="component" value="Unassembled WGS sequence"/>
</dbReference>
<comment type="caution">
    <text evidence="2">The sequence shown here is derived from an EMBL/GenBank/DDBJ whole genome shotgun (WGS) entry which is preliminary data.</text>
</comment>
<organism evidence="2 3">
    <name type="scientific">Cichlidogyrus casuarinus</name>
    <dbReference type="NCBI Taxonomy" id="1844966"/>
    <lineage>
        <taxon>Eukaryota</taxon>
        <taxon>Metazoa</taxon>
        <taxon>Spiralia</taxon>
        <taxon>Lophotrochozoa</taxon>
        <taxon>Platyhelminthes</taxon>
        <taxon>Monogenea</taxon>
        <taxon>Monopisthocotylea</taxon>
        <taxon>Dactylogyridea</taxon>
        <taxon>Ancyrocephalidae</taxon>
        <taxon>Cichlidogyrus</taxon>
    </lineage>
</organism>
<feature type="region of interest" description="Disordered" evidence="1">
    <location>
        <begin position="1"/>
        <end position="33"/>
    </location>
</feature>
<dbReference type="EMBL" id="JBJKFK010000254">
    <property type="protein sequence ID" value="KAL3318357.1"/>
    <property type="molecule type" value="Genomic_DNA"/>
</dbReference>
<name>A0ABD2QGB4_9PLAT</name>
<accession>A0ABD2QGB4</accession>
<evidence type="ECO:0000313" key="3">
    <source>
        <dbReference type="Proteomes" id="UP001626550"/>
    </source>
</evidence>